<dbReference type="Pfam" id="PF00017">
    <property type="entry name" value="SH2"/>
    <property type="match status" value="1"/>
</dbReference>
<dbReference type="Ensembl" id="ENSCINT00000017432.2">
    <property type="protein sequence ID" value="ENSCINP00000017432.2"/>
    <property type="gene ID" value="ENSCING00000014863.1"/>
</dbReference>
<keyword evidence="2" id="KW-0727">SH2 domain</keyword>
<reference evidence="6" key="4">
    <citation type="submission" date="2025-09" db="UniProtKB">
        <authorList>
            <consortium name="Ensembl"/>
        </authorList>
    </citation>
    <scope>IDENTIFICATION</scope>
</reference>
<dbReference type="InParanoid" id="F6XQ39"/>
<dbReference type="EMBL" id="EAAA01002549">
    <property type="status" value="NOT_ANNOTATED_CDS"/>
    <property type="molecule type" value="Genomic_DNA"/>
</dbReference>
<dbReference type="SUPFAM" id="SSF55550">
    <property type="entry name" value="SH2 domain"/>
    <property type="match status" value="1"/>
</dbReference>
<dbReference type="InterPro" id="IPR001452">
    <property type="entry name" value="SH3_domain"/>
</dbReference>
<reference evidence="6" key="3">
    <citation type="submission" date="2025-08" db="UniProtKB">
        <authorList>
            <consortium name="Ensembl"/>
        </authorList>
    </citation>
    <scope>IDENTIFICATION</scope>
</reference>
<dbReference type="Gene3D" id="3.30.505.10">
    <property type="entry name" value="SH2 domain"/>
    <property type="match status" value="1"/>
</dbReference>
<keyword evidence="7" id="KW-1185">Reference proteome</keyword>
<organism evidence="6 7">
    <name type="scientific">Ciona intestinalis</name>
    <name type="common">Transparent sea squirt</name>
    <name type="synonym">Ascidia intestinalis</name>
    <dbReference type="NCBI Taxonomy" id="7719"/>
    <lineage>
        <taxon>Eukaryota</taxon>
        <taxon>Metazoa</taxon>
        <taxon>Chordata</taxon>
        <taxon>Tunicata</taxon>
        <taxon>Ascidiacea</taxon>
        <taxon>Phlebobranchia</taxon>
        <taxon>Cionidae</taxon>
        <taxon>Ciona</taxon>
    </lineage>
</organism>
<sequence length="199" mass="22847">MVGPTPLSQMRNLSLNQEANPPTTEELNYETIWGYPPFNRAESICILNKQGDWWKARSRETGQEGFIPSNYVALEDSIECERWFFGKKSEKECERMLVQQKPGTYMITESKTEPGIYRISLTIQEALTLLVKHQTIPLPHDRHHKHHKQAFIGNYIGRAQRGSIMKYGEHEKPETSGIAPGDWEIGREHLTQQKKLGAG</sequence>
<proteinExistence type="predicted"/>
<evidence type="ECO:0000313" key="7">
    <source>
        <dbReference type="Proteomes" id="UP000008144"/>
    </source>
</evidence>
<evidence type="ECO:0000259" key="5">
    <source>
        <dbReference type="PROSITE" id="PS50002"/>
    </source>
</evidence>
<dbReference type="Gene3D" id="2.30.30.40">
    <property type="entry name" value="SH3 Domains"/>
    <property type="match status" value="1"/>
</dbReference>
<dbReference type="InterPro" id="IPR036860">
    <property type="entry name" value="SH2_dom_sf"/>
</dbReference>
<dbReference type="SMART" id="SM00326">
    <property type="entry name" value="SH3"/>
    <property type="match status" value="1"/>
</dbReference>
<dbReference type="AlphaFoldDB" id="F6XQ39"/>
<evidence type="ECO:0000259" key="4">
    <source>
        <dbReference type="PROSITE" id="PS50001"/>
    </source>
</evidence>
<feature type="domain" description="SH2" evidence="4">
    <location>
        <begin position="83"/>
        <end position="136"/>
    </location>
</feature>
<evidence type="ECO:0000256" key="1">
    <source>
        <dbReference type="ARBA" id="ARBA00022443"/>
    </source>
</evidence>
<reference evidence="7" key="1">
    <citation type="journal article" date="2002" name="Science">
        <title>The draft genome of Ciona intestinalis: insights into chordate and vertebrate origins.</title>
        <authorList>
            <person name="Dehal P."/>
            <person name="Satou Y."/>
            <person name="Campbell R.K."/>
            <person name="Chapman J."/>
            <person name="Degnan B."/>
            <person name="De Tomaso A."/>
            <person name="Davidson B."/>
            <person name="Di Gregorio A."/>
            <person name="Gelpke M."/>
            <person name="Goodstein D.M."/>
            <person name="Harafuji N."/>
            <person name="Hastings K.E."/>
            <person name="Ho I."/>
            <person name="Hotta K."/>
            <person name="Huang W."/>
            <person name="Kawashima T."/>
            <person name="Lemaire P."/>
            <person name="Martinez D."/>
            <person name="Meinertzhagen I.A."/>
            <person name="Necula S."/>
            <person name="Nonaka M."/>
            <person name="Putnam N."/>
            <person name="Rash S."/>
            <person name="Saiga H."/>
            <person name="Satake M."/>
            <person name="Terry A."/>
            <person name="Yamada L."/>
            <person name="Wang H.G."/>
            <person name="Awazu S."/>
            <person name="Azumi K."/>
            <person name="Boore J."/>
            <person name="Branno M."/>
            <person name="Chin-Bow S."/>
            <person name="DeSantis R."/>
            <person name="Doyle S."/>
            <person name="Francino P."/>
            <person name="Keys D.N."/>
            <person name="Haga S."/>
            <person name="Hayashi H."/>
            <person name="Hino K."/>
            <person name="Imai K.S."/>
            <person name="Inaba K."/>
            <person name="Kano S."/>
            <person name="Kobayashi K."/>
            <person name="Kobayashi M."/>
            <person name="Lee B.I."/>
            <person name="Makabe K.W."/>
            <person name="Manohar C."/>
            <person name="Matassi G."/>
            <person name="Medina M."/>
            <person name="Mochizuki Y."/>
            <person name="Mount S."/>
            <person name="Morishita T."/>
            <person name="Miura S."/>
            <person name="Nakayama A."/>
            <person name="Nishizaka S."/>
            <person name="Nomoto H."/>
            <person name="Ohta F."/>
            <person name="Oishi K."/>
            <person name="Rigoutsos I."/>
            <person name="Sano M."/>
            <person name="Sasaki A."/>
            <person name="Sasakura Y."/>
            <person name="Shoguchi E."/>
            <person name="Shin-i T."/>
            <person name="Spagnuolo A."/>
            <person name="Stainier D."/>
            <person name="Suzuki M.M."/>
            <person name="Tassy O."/>
            <person name="Takatori N."/>
            <person name="Tokuoka M."/>
            <person name="Yagi K."/>
            <person name="Yoshizaki F."/>
            <person name="Wada S."/>
            <person name="Zhang C."/>
            <person name="Hyatt P.D."/>
            <person name="Larimer F."/>
            <person name="Detter C."/>
            <person name="Doggett N."/>
            <person name="Glavina T."/>
            <person name="Hawkins T."/>
            <person name="Richardson P."/>
            <person name="Lucas S."/>
            <person name="Kohara Y."/>
            <person name="Levine M."/>
            <person name="Satoh N."/>
            <person name="Rokhsar D.S."/>
        </authorList>
    </citation>
    <scope>NUCLEOTIDE SEQUENCE [LARGE SCALE GENOMIC DNA]</scope>
</reference>
<dbReference type="InterPro" id="IPR000980">
    <property type="entry name" value="SH2"/>
</dbReference>
<dbReference type="Proteomes" id="UP000008144">
    <property type="component" value="Chromosome 7"/>
</dbReference>
<keyword evidence="1 3" id="KW-0728">SH3 domain</keyword>
<accession>F6XQ39</accession>
<evidence type="ECO:0000256" key="2">
    <source>
        <dbReference type="PROSITE-ProRule" id="PRU00191"/>
    </source>
</evidence>
<name>F6XQ39_CIOIN</name>
<dbReference type="STRING" id="7719.ENSCINP00000017432"/>
<dbReference type="Pfam" id="PF00018">
    <property type="entry name" value="SH3_1"/>
    <property type="match status" value="1"/>
</dbReference>
<dbReference type="PANTHER" id="PTHR46037">
    <property type="entry name" value="PROTEIN ENHANCER OF SEVENLESS 2B"/>
    <property type="match status" value="1"/>
</dbReference>
<evidence type="ECO:0000313" key="6">
    <source>
        <dbReference type="Ensembl" id="ENSCINP00000017432.2"/>
    </source>
</evidence>
<dbReference type="HOGENOM" id="CLU_1374965_0_0_1"/>
<evidence type="ECO:0008006" key="8">
    <source>
        <dbReference type="Google" id="ProtNLM"/>
    </source>
</evidence>
<dbReference type="PROSITE" id="PS50001">
    <property type="entry name" value="SH2"/>
    <property type="match status" value="1"/>
</dbReference>
<reference evidence="6" key="2">
    <citation type="journal article" date="2008" name="Genome Biol.">
        <title>Improved genome assembly and evidence-based global gene model set for the chordate Ciona intestinalis: new insight into intron and operon populations.</title>
        <authorList>
            <person name="Satou Y."/>
            <person name="Mineta K."/>
            <person name="Ogasawara M."/>
            <person name="Sasakura Y."/>
            <person name="Shoguchi E."/>
            <person name="Ueno K."/>
            <person name="Yamada L."/>
            <person name="Matsumoto J."/>
            <person name="Wasserscheid J."/>
            <person name="Dewar K."/>
            <person name="Wiley G.B."/>
            <person name="Macmil S.L."/>
            <person name="Roe B.A."/>
            <person name="Zeller R.W."/>
            <person name="Hastings K.E."/>
            <person name="Lemaire P."/>
            <person name="Lindquist E."/>
            <person name="Endo T."/>
            <person name="Hotta K."/>
            <person name="Inaba K."/>
        </authorList>
    </citation>
    <scope>NUCLEOTIDE SEQUENCE [LARGE SCALE GENOMIC DNA]</scope>
    <source>
        <strain evidence="6">wild type</strain>
    </source>
</reference>
<dbReference type="GeneTree" id="ENSGT00940000166089"/>
<dbReference type="PROSITE" id="PS50002">
    <property type="entry name" value="SH3"/>
    <property type="match status" value="1"/>
</dbReference>
<evidence type="ECO:0000256" key="3">
    <source>
        <dbReference type="PROSITE-ProRule" id="PRU00192"/>
    </source>
</evidence>
<dbReference type="InterPro" id="IPR043539">
    <property type="entry name" value="Grb2-like"/>
</dbReference>
<feature type="domain" description="SH3" evidence="5">
    <location>
        <begin position="5"/>
        <end position="77"/>
    </location>
</feature>
<protein>
    <recommendedName>
        <fullName evidence="8">SH3 domain-containing protein</fullName>
    </recommendedName>
</protein>